<evidence type="ECO:0000256" key="2">
    <source>
        <dbReference type="ARBA" id="ARBA00022448"/>
    </source>
</evidence>
<keyword evidence="3 7" id="KW-0812">Transmembrane</keyword>
<feature type="transmembrane region" description="Helical" evidence="7">
    <location>
        <begin position="543"/>
        <end position="570"/>
    </location>
</feature>
<evidence type="ECO:0000256" key="6">
    <source>
        <dbReference type="SAM" id="MobiDB-lite"/>
    </source>
</evidence>
<dbReference type="Proteomes" id="UP000663860">
    <property type="component" value="Unassembled WGS sequence"/>
</dbReference>
<protein>
    <submittedName>
        <fullName evidence="8">Uncharacterized protein</fullName>
    </submittedName>
</protein>
<comment type="subcellular location">
    <subcellularLocation>
        <location evidence="1">Membrane</location>
        <topology evidence="1">Multi-pass membrane protein</topology>
    </subcellularLocation>
</comment>
<feature type="transmembrane region" description="Helical" evidence="7">
    <location>
        <begin position="460"/>
        <end position="479"/>
    </location>
</feature>
<feature type="transmembrane region" description="Helical" evidence="7">
    <location>
        <begin position="435"/>
        <end position="453"/>
    </location>
</feature>
<feature type="transmembrane region" description="Helical" evidence="7">
    <location>
        <begin position="499"/>
        <end position="522"/>
    </location>
</feature>
<keyword evidence="5 7" id="KW-0472">Membrane</keyword>
<evidence type="ECO:0000256" key="7">
    <source>
        <dbReference type="SAM" id="Phobius"/>
    </source>
</evidence>
<accession>A0A814W5K5</accession>
<feature type="region of interest" description="Disordered" evidence="6">
    <location>
        <begin position="69"/>
        <end position="109"/>
    </location>
</feature>
<dbReference type="PANTHER" id="PTHR43243">
    <property type="entry name" value="INNER MEMBRANE TRANSPORTER YGJI-RELATED"/>
    <property type="match status" value="1"/>
</dbReference>
<dbReference type="PANTHER" id="PTHR43243:SF4">
    <property type="entry name" value="CATIONIC AMINO ACID TRANSPORTER 4"/>
    <property type="match status" value="1"/>
</dbReference>
<evidence type="ECO:0000313" key="9">
    <source>
        <dbReference type="Proteomes" id="UP000663860"/>
    </source>
</evidence>
<dbReference type="AlphaFoldDB" id="A0A814W5K5"/>
<evidence type="ECO:0000256" key="4">
    <source>
        <dbReference type="ARBA" id="ARBA00022989"/>
    </source>
</evidence>
<comment type="caution">
    <text evidence="8">The sequence shown here is derived from an EMBL/GenBank/DDBJ whole genome shotgun (WGS) entry which is preliminary data.</text>
</comment>
<dbReference type="GO" id="GO:0015171">
    <property type="term" value="F:amino acid transmembrane transporter activity"/>
    <property type="evidence" value="ECO:0007669"/>
    <property type="project" value="TreeGrafter"/>
</dbReference>
<evidence type="ECO:0000313" key="8">
    <source>
        <dbReference type="EMBL" id="CAF1199545.1"/>
    </source>
</evidence>
<feature type="transmembrane region" description="Helical" evidence="7">
    <location>
        <begin position="39"/>
        <end position="61"/>
    </location>
</feature>
<dbReference type="EMBL" id="CAJNOE010000406">
    <property type="protein sequence ID" value="CAF1199545.1"/>
    <property type="molecule type" value="Genomic_DNA"/>
</dbReference>
<evidence type="ECO:0000256" key="3">
    <source>
        <dbReference type="ARBA" id="ARBA00022692"/>
    </source>
</evidence>
<gene>
    <name evidence="8" type="ORF">IZO911_LOCUS28524</name>
</gene>
<dbReference type="Pfam" id="PF13520">
    <property type="entry name" value="AA_permease_2"/>
    <property type="match status" value="1"/>
</dbReference>
<organism evidence="8 9">
    <name type="scientific">Adineta steineri</name>
    <dbReference type="NCBI Taxonomy" id="433720"/>
    <lineage>
        <taxon>Eukaryota</taxon>
        <taxon>Metazoa</taxon>
        <taxon>Spiralia</taxon>
        <taxon>Gnathifera</taxon>
        <taxon>Rotifera</taxon>
        <taxon>Eurotatoria</taxon>
        <taxon>Bdelloidea</taxon>
        <taxon>Adinetida</taxon>
        <taxon>Adinetidae</taxon>
        <taxon>Adineta</taxon>
    </lineage>
</organism>
<reference evidence="8" key="1">
    <citation type="submission" date="2021-02" db="EMBL/GenBank/DDBJ databases">
        <authorList>
            <person name="Nowell W R."/>
        </authorList>
    </citation>
    <scope>NUCLEOTIDE SEQUENCE</scope>
</reference>
<name>A0A814W5K5_9BILA</name>
<dbReference type="Gene3D" id="1.20.1740.10">
    <property type="entry name" value="Amino acid/polyamine transporter I"/>
    <property type="match status" value="1"/>
</dbReference>
<dbReference type="InterPro" id="IPR002293">
    <property type="entry name" value="AA/rel_permease1"/>
</dbReference>
<proteinExistence type="predicted"/>
<sequence length="580" mass="62140">MIDIERLDPSSYNPDQTFSISDDQWISVTNNGLSKRVTILIRVCVATGIVVFLISLLVPIFCFNGKSRSTTTTTTTTSTTATTVTTTSTTSTSSTSTSTTSTSTTTTTTTTTVSCAPGYSATPAAKCVDTLSNFYSCGSIAYVCSSNYTICSAGVCKIAPDIQLSKPTAIPEWAGMPIDDSIQQVTLSVNITLYNYSTNIVTVSSNGVLCLSSCSSAYANEDLPTASVGGPTAFGFWDDLKIYSGTAQAVYYGTNGIAPNRITTFEYYTSNYASPINYYHFQIIFYENLPNIVEYVYFEIFDGGASATIGVQQSSSGPSITYSVNQAYAVAYNTTLLFNTNNATLSFSEMAVMMASSGSAYTYTYAALGEYCAWIVACYLTLMYQLAAATVVVSWSSHVVQFVGTVSNVNISSVFLQAPLIVNEYTIAITATGDVLNLPAIGITIAIAILLFIGIRQTAIINLLFVIFKILALLIFIFACCKYVNTSNYIPFVPPNKGSFNQFGITGMLKGSTSVFFAYVGFKSVATVAQEADKPSRTLPISLIGSLIISMLIYLGVSTVMVGLVPYYSINENSPLTDAM</sequence>
<keyword evidence="4 7" id="KW-1133">Transmembrane helix</keyword>
<keyword evidence="2" id="KW-0813">Transport</keyword>
<dbReference type="GO" id="GO:0016020">
    <property type="term" value="C:membrane"/>
    <property type="evidence" value="ECO:0007669"/>
    <property type="project" value="UniProtKB-SubCell"/>
</dbReference>
<evidence type="ECO:0000256" key="5">
    <source>
        <dbReference type="ARBA" id="ARBA00023136"/>
    </source>
</evidence>
<evidence type="ECO:0000256" key="1">
    <source>
        <dbReference type="ARBA" id="ARBA00004141"/>
    </source>
</evidence>